<dbReference type="InterPro" id="IPR005467">
    <property type="entry name" value="His_kinase_dom"/>
</dbReference>
<dbReference type="SMART" id="SM00388">
    <property type="entry name" value="HisKA"/>
    <property type="match status" value="1"/>
</dbReference>
<feature type="transmembrane region" description="Helical" evidence="14">
    <location>
        <begin position="12"/>
        <end position="32"/>
    </location>
</feature>
<keyword evidence="8" id="KW-0547">Nucleotide-binding</keyword>
<keyword evidence="6" id="KW-0808">Transferase</keyword>
<evidence type="ECO:0000256" key="7">
    <source>
        <dbReference type="ARBA" id="ARBA00022692"/>
    </source>
</evidence>
<evidence type="ECO:0000313" key="18">
    <source>
        <dbReference type="Proteomes" id="UP000245938"/>
    </source>
</evidence>
<dbReference type="GO" id="GO:0007234">
    <property type="term" value="P:osmosensory signaling via phosphorelay pathway"/>
    <property type="evidence" value="ECO:0007669"/>
    <property type="project" value="TreeGrafter"/>
</dbReference>
<keyword evidence="7 14" id="KW-0812">Transmembrane</keyword>
<comment type="subcellular location">
    <subcellularLocation>
        <location evidence="2">Cell membrane</location>
        <topology evidence="2">Multi-pass membrane protein</topology>
    </subcellularLocation>
</comment>
<dbReference type="InterPro" id="IPR035965">
    <property type="entry name" value="PAS-like_dom_sf"/>
</dbReference>
<dbReference type="EMBL" id="QFVR01000001">
    <property type="protein sequence ID" value="PWI27019.1"/>
    <property type="molecule type" value="Genomic_DNA"/>
</dbReference>
<evidence type="ECO:0000256" key="3">
    <source>
        <dbReference type="ARBA" id="ARBA00012438"/>
    </source>
</evidence>
<dbReference type="AlphaFoldDB" id="A0A2U3AR86"/>
<keyword evidence="4" id="KW-1003">Cell membrane</keyword>
<dbReference type="PANTHER" id="PTHR42878:SF3">
    <property type="entry name" value="HISTIDINE PROTEIN KINASE SAES"/>
    <property type="match status" value="1"/>
</dbReference>
<proteinExistence type="predicted"/>
<keyword evidence="13 14" id="KW-0472">Membrane</keyword>
<dbReference type="PRINTS" id="PR00344">
    <property type="entry name" value="BCTRLSENSOR"/>
</dbReference>
<dbReference type="OrthoDB" id="9813151at2"/>
<keyword evidence="9 17" id="KW-0418">Kinase</keyword>
<evidence type="ECO:0000259" key="15">
    <source>
        <dbReference type="PROSITE" id="PS50109"/>
    </source>
</evidence>
<evidence type="ECO:0000259" key="16">
    <source>
        <dbReference type="PROSITE" id="PS50885"/>
    </source>
</evidence>
<dbReference type="InterPro" id="IPR050351">
    <property type="entry name" value="BphY/WalK/GraS-like"/>
</dbReference>
<evidence type="ECO:0000256" key="12">
    <source>
        <dbReference type="ARBA" id="ARBA00023012"/>
    </source>
</evidence>
<dbReference type="Pfam" id="PF18698">
    <property type="entry name" value="HisK_sensor"/>
    <property type="match status" value="1"/>
</dbReference>
<evidence type="ECO:0000256" key="10">
    <source>
        <dbReference type="ARBA" id="ARBA00022840"/>
    </source>
</evidence>
<comment type="caution">
    <text evidence="17">The sequence shown here is derived from an EMBL/GenBank/DDBJ whole genome shotgun (WGS) entry which is preliminary data.</text>
</comment>
<accession>A0A2U3AR86</accession>
<evidence type="ECO:0000256" key="5">
    <source>
        <dbReference type="ARBA" id="ARBA00022553"/>
    </source>
</evidence>
<dbReference type="InterPro" id="IPR003661">
    <property type="entry name" value="HisK_dim/P_dom"/>
</dbReference>
<evidence type="ECO:0000256" key="1">
    <source>
        <dbReference type="ARBA" id="ARBA00000085"/>
    </source>
</evidence>
<feature type="transmembrane region" description="Helical" evidence="14">
    <location>
        <begin position="177"/>
        <end position="196"/>
    </location>
</feature>
<dbReference type="SUPFAM" id="SSF55874">
    <property type="entry name" value="ATPase domain of HSP90 chaperone/DNA topoisomerase II/histidine kinase"/>
    <property type="match status" value="1"/>
</dbReference>
<dbReference type="EC" id="2.7.13.3" evidence="3"/>
<sequence>MTRIWNSIVGKLWVTILLLVAFVLFIFTILMLEFLSNFNTQQAEDSLRQEATTIARIVNEHDSLAATESIISDILSDETNALISSKKGDIKYSLQKGLNQKAIRSTIISNKAFDHIYTSKEPIVVEMLLPSAKEDAQKENYIVLAAPINVDDEVHGAVFIYQSPDAIHRTTKETTKIVFLSAAIALVLTTIFAFFLSSRITSPLRKMREAAFEIAKGKFEVKIPVLQRDEIGQLATAFNQMGRQLKHHVEVINQEKEQLSSILTSLTDAVITFNRDRTILLNNPPAELLLQKWFINKGEDSSKPLPVEIYHMLEHVLEMEEELEEELGIDGAYYMISISPLYSGESVRGAVAVLRDKTEEHRLEKLRSDFIANVSHELRTPISMLQGYSEAILDDVVTSEEERNEMIRIIYDESQRMGRLVTDLLDLARMESGKMTLYRDEIGINYVFERITHKFIQQGKEKDIEVSFESEFDDHETIWLDEDRIEQVLTNLIDNAIRHTPSGGHVKVLVDRHLSFARIRIQDDGAGIPAEDLAYVFERFYKADKARTRGKGGTGLGLAIASNIVNSHKGRITVDSEVNVGTVFTFFLPLEDTNN</sequence>
<reference evidence="17 18" key="1">
    <citation type="submission" date="2018-05" db="EMBL/GenBank/DDBJ databases">
        <title>Kurthia sibirica genome sequence.</title>
        <authorList>
            <person name="Maclea K.S."/>
            <person name="Goen A.E."/>
        </authorList>
    </citation>
    <scope>NUCLEOTIDE SEQUENCE [LARGE SCALE GENOMIC DNA]</scope>
    <source>
        <strain evidence="17 18">ATCC 49154</strain>
    </source>
</reference>
<dbReference type="FunFam" id="1.10.287.130:FF:000001">
    <property type="entry name" value="Two-component sensor histidine kinase"/>
    <property type="match status" value="1"/>
</dbReference>
<dbReference type="Gene3D" id="1.10.287.130">
    <property type="match status" value="1"/>
</dbReference>
<dbReference type="InterPro" id="IPR003594">
    <property type="entry name" value="HATPase_dom"/>
</dbReference>
<keyword evidence="10" id="KW-0067">ATP-binding</keyword>
<dbReference type="RefSeq" id="WP_109304642.1">
    <property type="nucleotide sequence ID" value="NZ_BJUF01000029.1"/>
</dbReference>
<comment type="catalytic activity">
    <reaction evidence="1">
        <text>ATP + protein L-histidine = ADP + protein N-phospho-L-histidine.</text>
        <dbReference type="EC" id="2.7.13.3"/>
    </reaction>
</comment>
<evidence type="ECO:0000256" key="8">
    <source>
        <dbReference type="ARBA" id="ARBA00022741"/>
    </source>
</evidence>
<keyword evidence="11 14" id="KW-1133">Transmembrane helix</keyword>
<evidence type="ECO:0000313" key="17">
    <source>
        <dbReference type="EMBL" id="PWI27019.1"/>
    </source>
</evidence>
<feature type="domain" description="HAMP" evidence="16">
    <location>
        <begin position="198"/>
        <end position="250"/>
    </location>
</feature>
<keyword evidence="18" id="KW-1185">Reference proteome</keyword>
<evidence type="ECO:0000256" key="11">
    <source>
        <dbReference type="ARBA" id="ARBA00022989"/>
    </source>
</evidence>
<dbReference type="InterPro" id="IPR041328">
    <property type="entry name" value="HisK_sensor"/>
</dbReference>
<dbReference type="InterPro" id="IPR004358">
    <property type="entry name" value="Sig_transdc_His_kin-like_C"/>
</dbReference>
<evidence type="ECO:0000256" key="9">
    <source>
        <dbReference type="ARBA" id="ARBA00022777"/>
    </source>
</evidence>
<dbReference type="Proteomes" id="UP000245938">
    <property type="component" value="Unassembled WGS sequence"/>
</dbReference>
<dbReference type="Pfam" id="PF02518">
    <property type="entry name" value="HATPase_c"/>
    <property type="match status" value="1"/>
</dbReference>
<keyword evidence="5" id="KW-0597">Phosphoprotein</keyword>
<evidence type="ECO:0000256" key="14">
    <source>
        <dbReference type="SAM" id="Phobius"/>
    </source>
</evidence>
<dbReference type="SUPFAM" id="SSF158472">
    <property type="entry name" value="HAMP domain-like"/>
    <property type="match status" value="1"/>
</dbReference>
<dbReference type="Pfam" id="PF00512">
    <property type="entry name" value="HisKA"/>
    <property type="match status" value="1"/>
</dbReference>
<dbReference type="CDD" id="cd00075">
    <property type="entry name" value="HATPase"/>
    <property type="match status" value="1"/>
</dbReference>
<dbReference type="Gene3D" id="6.10.340.10">
    <property type="match status" value="1"/>
</dbReference>
<dbReference type="GO" id="GO:0005524">
    <property type="term" value="F:ATP binding"/>
    <property type="evidence" value="ECO:0007669"/>
    <property type="project" value="UniProtKB-KW"/>
</dbReference>
<dbReference type="Pfam" id="PF00672">
    <property type="entry name" value="HAMP"/>
    <property type="match status" value="1"/>
</dbReference>
<evidence type="ECO:0000256" key="2">
    <source>
        <dbReference type="ARBA" id="ARBA00004651"/>
    </source>
</evidence>
<dbReference type="SMART" id="SM00304">
    <property type="entry name" value="HAMP"/>
    <property type="match status" value="1"/>
</dbReference>
<feature type="domain" description="Histidine kinase" evidence="15">
    <location>
        <begin position="373"/>
        <end position="592"/>
    </location>
</feature>
<dbReference type="GO" id="GO:0000155">
    <property type="term" value="F:phosphorelay sensor kinase activity"/>
    <property type="evidence" value="ECO:0007669"/>
    <property type="project" value="InterPro"/>
</dbReference>
<dbReference type="Gene3D" id="3.30.565.10">
    <property type="entry name" value="Histidine kinase-like ATPase, C-terminal domain"/>
    <property type="match status" value="1"/>
</dbReference>
<dbReference type="Gene3D" id="3.30.450.20">
    <property type="entry name" value="PAS domain"/>
    <property type="match status" value="1"/>
</dbReference>
<evidence type="ECO:0000256" key="4">
    <source>
        <dbReference type="ARBA" id="ARBA00022475"/>
    </source>
</evidence>
<dbReference type="GO" id="GO:0030295">
    <property type="term" value="F:protein kinase activator activity"/>
    <property type="evidence" value="ECO:0007669"/>
    <property type="project" value="TreeGrafter"/>
</dbReference>
<evidence type="ECO:0000256" key="13">
    <source>
        <dbReference type="ARBA" id="ARBA00023136"/>
    </source>
</evidence>
<dbReference type="InterPro" id="IPR036890">
    <property type="entry name" value="HATPase_C_sf"/>
</dbReference>
<dbReference type="PROSITE" id="PS50109">
    <property type="entry name" value="HIS_KIN"/>
    <property type="match status" value="1"/>
</dbReference>
<dbReference type="PANTHER" id="PTHR42878">
    <property type="entry name" value="TWO-COMPONENT HISTIDINE KINASE"/>
    <property type="match status" value="1"/>
</dbReference>
<dbReference type="SUPFAM" id="SSF47384">
    <property type="entry name" value="Homodimeric domain of signal transducing histidine kinase"/>
    <property type="match status" value="1"/>
</dbReference>
<dbReference type="SUPFAM" id="SSF55785">
    <property type="entry name" value="PYP-like sensor domain (PAS domain)"/>
    <property type="match status" value="1"/>
</dbReference>
<dbReference type="InterPro" id="IPR036097">
    <property type="entry name" value="HisK_dim/P_sf"/>
</dbReference>
<dbReference type="PROSITE" id="PS50885">
    <property type="entry name" value="HAMP"/>
    <property type="match status" value="1"/>
</dbReference>
<dbReference type="CDD" id="cd00082">
    <property type="entry name" value="HisKA"/>
    <property type="match status" value="1"/>
</dbReference>
<dbReference type="CDD" id="cd06225">
    <property type="entry name" value="HAMP"/>
    <property type="match status" value="1"/>
</dbReference>
<evidence type="ECO:0000256" key="6">
    <source>
        <dbReference type="ARBA" id="ARBA00022679"/>
    </source>
</evidence>
<keyword evidence="12" id="KW-0902">Two-component regulatory system</keyword>
<protein>
    <recommendedName>
        <fullName evidence="3">histidine kinase</fullName>
        <ecNumber evidence="3">2.7.13.3</ecNumber>
    </recommendedName>
</protein>
<gene>
    <name evidence="17" type="ORF">DEX24_01620</name>
</gene>
<dbReference type="SMART" id="SM00387">
    <property type="entry name" value="HATPase_c"/>
    <property type="match status" value="1"/>
</dbReference>
<dbReference type="FunFam" id="3.30.565.10:FF:000006">
    <property type="entry name" value="Sensor histidine kinase WalK"/>
    <property type="match status" value="1"/>
</dbReference>
<name>A0A2U3AR86_9BACL</name>
<dbReference type="GO" id="GO:0005886">
    <property type="term" value="C:plasma membrane"/>
    <property type="evidence" value="ECO:0007669"/>
    <property type="project" value="UniProtKB-SubCell"/>
</dbReference>
<organism evidence="17 18">
    <name type="scientific">Kurthia sibirica</name>
    <dbReference type="NCBI Taxonomy" id="202750"/>
    <lineage>
        <taxon>Bacteria</taxon>
        <taxon>Bacillati</taxon>
        <taxon>Bacillota</taxon>
        <taxon>Bacilli</taxon>
        <taxon>Bacillales</taxon>
        <taxon>Caryophanaceae</taxon>
        <taxon>Kurthia</taxon>
    </lineage>
</organism>
<dbReference type="InterPro" id="IPR003660">
    <property type="entry name" value="HAMP_dom"/>
</dbReference>
<dbReference type="GO" id="GO:0000156">
    <property type="term" value="F:phosphorelay response regulator activity"/>
    <property type="evidence" value="ECO:0007669"/>
    <property type="project" value="TreeGrafter"/>
</dbReference>